<dbReference type="KEGG" id="kbs:EPA93_29005"/>
<dbReference type="AlphaFoldDB" id="A0A4V0YZI1"/>
<gene>
    <name evidence="1" type="ORF">EPA93_29005</name>
</gene>
<accession>A0A4V0YZI1</accession>
<proteinExistence type="predicted"/>
<dbReference type="EMBL" id="CP035758">
    <property type="protein sequence ID" value="QBD79801.1"/>
    <property type="molecule type" value="Genomic_DNA"/>
</dbReference>
<keyword evidence="2" id="KW-1185">Reference proteome</keyword>
<dbReference type="Gene3D" id="2.60.120.10">
    <property type="entry name" value="Jelly Rolls"/>
    <property type="match status" value="1"/>
</dbReference>
<dbReference type="RefSeq" id="WP_129890867.1">
    <property type="nucleotide sequence ID" value="NZ_CP035758.1"/>
</dbReference>
<evidence type="ECO:0000313" key="1">
    <source>
        <dbReference type="EMBL" id="QBD79801.1"/>
    </source>
</evidence>
<protein>
    <recommendedName>
        <fullName evidence="3">Cupin domain-containing protein</fullName>
    </recommendedName>
</protein>
<reference evidence="1 2" key="1">
    <citation type="submission" date="2019-01" db="EMBL/GenBank/DDBJ databases">
        <title>Ktedonosporobacter rubrisoli SCAWS-G2.</title>
        <authorList>
            <person name="Huang Y."/>
            <person name="Yan B."/>
        </authorList>
    </citation>
    <scope>NUCLEOTIDE SEQUENCE [LARGE SCALE GENOMIC DNA]</scope>
    <source>
        <strain evidence="1 2">SCAWS-G2</strain>
    </source>
</reference>
<dbReference type="SUPFAM" id="SSF51182">
    <property type="entry name" value="RmlC-like cupins"/>
    <property type="match status" value="1"/>
</dbReference>
<sequence>MAIHRVSDAQPDGEKYTQAHTHDVDEINILIGDEGGLKYEIQLGDERFEVESNTSIYIPAGTPHAANVLSGSGYFVVLRLPQKGENL</sequence>
<dbReference type="OrthoDB" id="9803573at2"/>
<dbReference type="InterPro" id="IPR011051">
    <property type="entry name" value="RmlC_Cupin_sf"/>
</dbReference>
<evidence type="ECO:0008006" key="3">
    <source>
        <dbReference type="Google" id="ProtNLM"/>
    </source>
</evidence>
<evidence type="ECO:0000313" key="2">
    <source>
        <dbReference type="Proteomes" id="UP000290365"/>
    </source>
</evidence>
<dbReference type="Proteomes" id="UP000290365">
    <property type="component" value="Chromosome"/>
</dbReference>
<dbReference type="InterPro" id="IPR014710">
    <property type="entry name" value="RmlC-like_jellyroll"/>
</dbReference>
<organism evidence="1 2">
    <name type="scientific">Ktedonosporobacter rubrisoli</name>
    <dbReference type="NCBI Taxonomy" id="2509675"/>
    <lineage>
        <taxon>Bacteria</taxon>
        <taxon>Bacillati</taxon>
        <taxon>Chloroflexota</taxon>
        <taxon>Ktedonobacteria</taxon>
        <taxon>Ktedonobacterales</taxon>
        <taxon>Ktedonosporobacteraceae</taxon>
        <taxon>Ktedonosporobacter</taxon>
    </lineage>
</organism>
<name>A0A4V0YZI1_KTERU</name>